<evidence type="ECO:0000256" key="5">
    <source>
        <dbReference type="ARBA" id="ARBA00022723"/>
    </source>
</evidence>
<evidence type="ECO:0000256" key="6">
    <source>
        <dbReference type="ARBA" id="ARBA00022759"/>
    </source>
</evidence>
<dbReference type="PANTHER" id="PTHR43694:SF4">
    <property type="entry name" value="RIBONUCLEASE J 2"/>
    <property type="match status" value="1"/>
</dbReference>
<name>A0A7X2IVW3_9BACI</name>
<dbReference type="OrthoDB" id="9758375at2"/>
<dbReference type="InterPro" id="IPR011108">
    <property type="entry name" value="RMMBL"/>
</dbReference>
<dbReference type="Pfam" id="PF00753">
    <property type="entry name" value="Lactamase_B"/>
    <property type="match status" value="1"/>
</dbReference>
<dbReference type="GO" id="GO:0006397">
    <property type="term" value="P:mRNA processing"/>
    <property type="evidence" value="ECO:0007669"/>
    <property type="project" value="UniProtKB-ARBA"/>
</dbReference>
<dbReference type="InterPro" id="IPR030854">
    <property type="entry name" value="RNase_J_bac"/>
</dbReference>
<dbReference type="AlphaFoldDB" id="A0A7X2IVW3"/>
<comment type="subunit">
    <text evidence="12">Homodimer, may be a subunit of the RNA degradosome.</text>
</comment>
<feature type="active site" description="Proton donor" evidence="14">
    <location>
        <position position="197"/>
    </location>
</feature>
<dbReference type="SMART" id="SM00849">
    <property type="entry name" value="Lactamase_B"/>
    <property type="match status" value="1"/>
</dbReference>
<dbReference type="GO" id="GO:0005737">
    <property type="term" value="C:cytoplasm"/>
    <property type="evidence" value="ECO:0007669"/>
    <property type="project" value="UniProtKB-SubCell"/>
</dbReference>
<evidence type="ECO:0000256" key="10">
    <source>
        <dbReference type="ARBA" id="ARBA00022884"/>
    </source>
</evidence>
<feature type="binding site" evidence="16">
    <location>
        <position position="49"/>
    </location>
    <ligand>
        <name>Ca(2+)</name>
        <dbReference type="ChEBI" id="CHEBI:29108"/>
    </ligand>
</feature>
<dbReference type="InterPro" id="IPR055132">
    <property type="entry name" value="RNase_J_b_CASP"/>
</dbReference>
<feature type="active site" description="Proton acceptor" evidence="14">
    <location>
        <position position="368"/>
    </location>
</feature>
<dbReference type="CDD" id="cd07714">
    <property type="entry name" value="RNaseJ_MBL-fold"/>
    <property type="match status" value="1"/>
</dbReference>
<dbReference type="EMBL" id="WKKI01000001">
    <property type="protein sequence ID" value="MRX70649.1"/>
    <property type="molecule type" value="Genomic_DNA"/>
</dbReference>
<dbReference type="PANTHER" id="PTHR43694">
    <property type="entry name" value="RIBONUCLEASE J"/>
    <property type="match status" value="1"/>
</dbReference>
<evidence type="ECO:0000256" key="12">
    <source>
        <dbReference type="HAMAP-Rule" id="MF_01491"/>
    </source>
</evidence>
<protein>
    <recommendedName>
        <fullName evidence="12 13">Ribonuclease J</fullName>
        <shortName evidence="12">RNase J</shortName>
        <ecNumber evidence="12 13">3.1.-.-</ecNumber>
    </recommendedName>
</protein>
<evidence type="ECO:0000256" key="8">
    <source>
        <dbReference type="ARBA" id="ARBA00022833"/>
    </source>
</evidence>
<keyword evidence="6 12" id="KW-0255">Endonuclease</keyword>
<keyword evidence="2 12" id="KW-0963">Cytoplasm</keyword>
<comment type="subcellular location">
    <subcellularLocation>
        <location evidence="1 12 13">Cytoplasm</location>
    </subcellularLocation>
</comment>
<feature type="binding site" evidence="16">
    <location>
        <position position="143"/>
    </location>
    <ligand>
        <name>Zn(2+)</name>
        <dbReference type="ChEBI" id="CHEBI:29105"/>
        <label>1</label>
        <note>catalytic</note>
    </ligand>
</feature>
<gene>
    <name evidence="12" type="primary">rnj</name>
    <name evidence="18" type="ORF">GJU40_00510</name>
</gene>
<dbReference type="InterPro" id="IPR041636">
    <property type="entry name" value="RNase_J_C"/>
</dbReference>
<dbReference type="InterPro" id="IPR042173">
    <property type="entry name" value="RNase_J_2"/>
</dbReference>
<evidence type="ECO:0000256" key="14">
    <source>
        <dbReference type="PIRSR" id="PIRSR004803-1"/>
    </source>
</evidence>
<dbReference type="PIRSF" id="PIRSF004803">
    <property type="entry name" value="RnjA"/>
    <property type="match status" value="1"/>
</dbReference>
<dbReference type="RefSeq" id="WP_154305776.1">
    <property type="nucleotide sequence ID" value="NZ_WKKI01000001.1"/>
</dbReference>
<dbReference type="GO" id="GO:0008270">
    <property type="term" value="F:zinc ion binding"/>
    <property type="evidence" value="ECO:0007669"/>
    <property type="project" value="InterPro"/>
</dbReference>
<comment type="function">
    <text evidence="12">An RNase that has 5'-3' exonuclease and possibly endonuclease activity. Involved in maturation of rRNA and in some organisms also mRNA maturation and/or decay.</text>
</comment>
<comment type="cofactor">
    <cofactor evidence="13 16">
        <name>Zn(2+)</name>
        <dbReference type="ChEBI" id="CHEBI:29105"/>
    </cofactor>
    <text evidence="13 16">Binds 2 Zn(2+) ions per subunit. It is not clear if Zn(2+) or Mg(2+) is physiologically important.</text>
</comment>
<dbReference type="FunFam" id="3.10.20.580:FF:000001">
    <property type="entry name" value="Ribonuclease J"/>
    <property type="match status" value="1"/>
</dbReference>
<dbReference type="InterPro" id="IPR036866">
    <property type="entry name" value="RibonucZ/Hydroxyglut_hydro"/>
</dbReference>
<keyword evidence="19" id="KW-1185">Reference proteome</keyword>
<dbReference type="GO" id="GO:0004521">
    <property type="term" value="F:RNA endonuclease activity"/>
    <property type="evidence" value="ECO:0007669"/>
    <property type="project" value="UniProtKB-UniRule"/>
</dbReference>
<sequence>MNIRQAEKIKLISLGGVGELGKNMYVVEIDQSIFVVDAGLMYPEGEMLGIDVVIPDITYLTENANRVKGVFLTHGHDENIGGIFNIIKYIPAVPVYGTRLTLALVAEKIKEYGIKSTTNLKGIQASTELIIENTKISFFQTNHSIPDSIGVCFHTSMGAIVHTGDFKFDQTKYGSSQSDIGKMARIGEEGVLCLLSDSTNAEIPGFTKSESSVAQAISDAMYNAPGRIILAAYASNFNRIQQIVDGAAENNRRLVIVGKPLMNLISMAIRLGYIQADEDAFLPVQEISKHPDKQIAILTTGHKSEPLAGLTRLAKGTVKHITISKTDTVLIAATPIPGHEISFTKTIDLLARAGANVLGGKHTHVSGHGYQEELKMMLNIMKPQYFIPIQGEFKMQRAHAKLANSTGIPDDRIFLIEKGDVVEFTPDHVRTGSKVSTGNVLIDGLGVGDIGNIVLRDRRLLSQDGILIVVVTLDRKRKNIVAGPEIISRGFVYVRESEALLEKSTVIVSEIVSATMQEQAIEWSSLKLKIRESLNQFLYEKTKRRPMILPIIMEV</sequence>
<keyword evidence="10 12" id="KW-0694">RNA-binding</keyword>
<dbReference type="InterPro" id="IPR004613">
    <property type="entry name" value="RNase_J"/>
</dbReference>
<evidence type="ECO:0000256" key="15">
    <source>
        <dbReference type="PIRSR" id="PIRSR004803-2"/>
    </source>
</evidence>
<comment type="cofactor">
    <cofactor evidence="16">
        <name>Ca(2+)</name>
        <dbReference type="ChEBI" id="CHEBI:29108"/>
    </cofactor>
    <text evidence="16">Binds 1 Ca(2+) cation per subunit. Seen in 1 crystal structure, it is not clear if it is physiologically important.</text>
</comment>
<evidence type="ECO:0000256" key="2">
    <source>
        <dbReference type="ARBA" id="ARBA00022490"/>
    </source>
</evidence>
<comment type="subunit">
    <text evidence="11">Unclear whether it forms homodimers or belongs to a larger complex. According to probably does not form homodimers, while shows homodimer formation. Both reports show RNase J1 and J2 interaction, probably as a heterotetramer shows it is a component of a possible RNA degradosome complex composed of rny, rnjA, rnjB, pnp, pfkA and eno, while finds no evidence of an RNA degradosome complex.</text>
</comment>
<dbReference type="HAMAP" id="MF_01491">
    <property type="entry name" value="RNase_J_bact"/>
    <property type="match status" value="1"/>
</dbReference>
<feature type="binding site" evidence="15">
    <location>
        <begin position="234"/>
        <end position="236"/>
    </location>
    <ligand>
        <name>substrate</name>
    </ligand>
</feature>
<feature type="binding site" evidence="16">
    <location>
        <position position="165"/>
    </location>
    <ligand>
        <name>Zn(2+)</name>
        <dbReference type="ChEBI" id="CHEBI:29105"/>
        <label>1</label>
        <note>catalytic</note>
    </ligand>
</feature>
<evidence type="ECO:0000256" key="7">
    <source>
        <dbReference type="ARBA" id="ARBA00022801"/>
    </source>
</evidence>
<dbReference type="NCBIfam" id="TIGR00649">
    <property type="entry name" value="MG423"/>
    <property type="match status" value="1"/>
</dbReference>
<evidence type="ECO:0000256" key="4">
    <source>
        <dbReference type="ARBA" id="ARBA00022722"/>
    </source>
</evidence>
<keyword evidence="3 12" id="KW-0698">rRNA processing</keyword>
<dbReference type="Pfam" id="PF07521">
    <property type="entry name" value="RMMBL"/>
    <property type="match status" value="1"/>
</dbReference>
<comment type="similarity">
    <text evidence="12 13">Belongs to the metallo-beta-lactamase superfamily. RNA-metabolizing metallo-beta-lactamase-like family. Bacterial RNase J subfamily.</text>
</comment>
<feature type="domain" description="Metallo-beta-lactamase" evidence="17">
    <location>
        <begin position="21"/>
        <end position="217"/>
    </location>
</feature>
<comment type="caution">
    <text evidence="18">The sequence shown here is derived from an EMBL/GenBank/DDBJ whole genome shotgun (WGS) entry which is preliminary data.</text>
</comment>
<feature type="binding site" evidence="12 15">
    <location>
        <begin position="364"/>
        <end position="368"/>
    </location>
    <ligand>
        <name>substrate</name>
    </ligand>
</feature>
<evidence type="ECO:0000256" key="9">
    <source>
        <dbReference type="ARBA" id="ARBA00022839"/>
    </source>
</evidence>
<dbReference type="GO" id="GO:0006364">
    <property type="term" value="P:rRNA processing"/>
    <property type="evidence" value="ECO:0007669"/>
    <property type="project" value="UniProtKB-UniRule"/>
</dbReference>
<evidence type="ECO:0000256" key="11">
    <source>
        <dbReference type="ARBA" id="ARBA00065702"/>
    </source>
</evidence>
<dbReference type="Proteomes" id="UP000448867">
    <property type="component" value="Unassembled WGS sequence"/>
</dbReference>
<dbReference type="SUPFAM" id="SSF56281">
    <property type="entry name" value="Metallo-hydrolase/oxidoreductase"/>
    <property type="match status" value="1"/>
</dbReference>
<evidence type="ECO:0000256" key="1">
    <source>
        <dbReference type="ARBA" id="ARBA00004496"/>
    </source>
</evidence>
<dbReference type="Gene3D" id="3.10.20.580">
    <property type="match status" value="1"/>
</dbReference>
<dbReference type="EC" id="3.1.-.-" evidence="12 13"/>
<keyword evidence="8 16" id="KW-0862">Zinc</keyword>
<keyword evidence="5 13" id="KW-0479">Metal-binding</keyword>
<evidence type="ECO:0000256" key="3">
    <source>
        <dbReference type="ARBA" id="ARBA00022552"/>
    </source>
</evidence>
<feature type="binding site" evidence="16">
    <location>
        <position position="74"/>
    </location>
    <ligand>
        <name>Zn(2+)</name>
        <dbReference type="ChEBI" id="CHEBI:29105"/>
        <label>1</label>
        <note>catalytic</note>
    </ligand>
</feature>
<keyword evidence="9 12" id="KW-0269">Exonuclease</keyword>
<keyword evidence="4 12" id="KW-0540">Nuclease</keyword>
<reference evidence="18 19" key="1">
    <citation type="submission" date="2019-11" db="EMBL/GenBank/DDBJ databases">
        <title>Bacillus lacus genome.</title>
        <authorList>
            <person name="Allen C.J."/>
            <person name="Newman J.D."/>
        </authorList>
    </citation>
    <scope>NUCLEOTIDE SEQUENCE [LARGE SCALE GENOMIC DNA]</scope>
    <source>
        <strain evidence="18 19">KCTC 33946</strain>
    </source>
</reference>
<dbReference type="Pfam" id="PF17770">
    <property type="entry name" value="RNase_J_C"/>
    <property type="match status" value="1"/>
</dbReference>
<feature type="binding site" evidence="16">
    <location>
        <position position="443"/>
    </location>
    <ligand>
        <name>Ca(2+)</name>
        <dbReference type="ChEBI" id="CHEBI:29108"/>
    </ligand>
</feature>
<accession>A0A7X2IVW3</accession>
<keyword evidence="16" id="KW-0106">Calcium</keyword>
<proteinExistence type="inferred from homology"/>
<feature type="binding site" evidence="16">
    <location>
        <position position="51"/>
    </location>
    <ligand>
        <name>Ca(2+)</name>
        <dbReference type="ChEBI" id="CHEBI:29108"/>
    </ligand>
</feature>
<evidence type="ECO:0000256" key="16">
    <source>
        <dbReference type="PIRSR" id="PIRSR004803-3"/>
    </source>
</evidence>
<dbReference type="GO" id="GO:0003723">
    <property type="term" value="F:RNA binding"/>
    <property type="evidence" value="ECO:0007669"/>
    <property type="project" value="UniProtKB-UniRule"/>
</dbReference>
<dbReference type="Gene3D" id="3.40.50.10710">
    <property type="entry name" value="Metallo-hydrolase/oxidoreductase"/>
    <property type="match status" value="1"/>
</dbReference>
<feature type="binding site" evidence="16">
    <location>
        <position position="76"/>
    </location>
    <ligand>
        <name>Zn(2+)</name>
        <dbReference type="ChEBI" id="CHEBI:29105"/>
        <label>1</label>
        <note>catalytic</note>
    </ligand>
</feature>
<evidence type="ECO:0000259" key="17">
    <source>
        <dbReference type="SMART" id="SM00849"/>
    </source>
</evidence>
<dbReference type="Pfam" id="PF22505">
    <property type="entry name" value="RNase_J_b_CASP"/>
    <property type="match status" value="1"/>
</dbReference>
<evidence type="ECO:0000256" key="13">
    <source>
        <dbReference type="PIRNR" id="PIRNR004803"/>
    </source>
</evidence>
<dbReference type="Gene3D" id="3.60.15.10">
    <property type="entry name" value="Ribonuclease Z/Hydroxyacylglutathione hydrolase-like"/>
    <property type="match status" value="1"/>
</dbReference>
<keyword evidence="7 12" id="KW-0378">Hydrolase</keyword>
<organism evidence="18 19">
    <name type="scientific">Metabacillus lacus</name>
    <dbReference type="NCBI Taxonomy" id="1983721"/>
    <lineage>
        <taxon>Bacteria</taxon>
        <taxon>Bacillati</taxon>
        <taxon>Bacillota</taxon>
        <taxon>Bacilli</taxon>
        <taxon>Bacillales</taxon>
        <taxon>Bacillaceae</taxon>
        <taxon>Metabacillus</taxon>
    </lineage>
</organism>
<evidence type="ECO:0000313" key="19">
    <source>
        <dbReference type="Proteomes" id="UP000448867"/>
    </source>
</evidence>
<evidence type="ECO:0000313" key="18">
    <source>
        <dbReference type="EMBL" id="MRX70649.1"/>
    </source>
</evidence>
<dbReference type="GO" id="GO:0004534">
    <property type="term" value="F:5'-3' RNA exonuclease activity"/>
    <property type="evidence" value="ECO:0007669"/>
    <property type="project" value="UniProtKB-UniRule"/>
</dbReference>
<dbReference type="InterPro" id="IPR001279">
    <property type="entry name" value="Metallo-B-lactamas"/>
</dbReference>